<dbReference type="InterPro" id="IPR036770">
    <property type="entry name" value="Ankyrin_rpt-contain_sf"/>
</dbReference>
<dbReference type="Gene3D" id="1.25.40.20">
    <property type="entry name" value="Ankyrin repeat-containing domain"/>
    <property type="match status" value="1"/>
</dbReference>
<name>A0A3G4ZPH3_9VIRU</name>
<keyword evidence="1" id="KW-0175">Coiled coil</keyword>
<reference evidence="2" key="1">
    <citation type="submission" date="2018-10" db="EMBL/GenBank/DDBJ databases">
        <title>Hidden diversity of soil giant viruses.</title>
        <authorList>
            <person name="Schulz F."/>
            <person name="Alteio L."/>
            <person name="Goudeau D."/>
            <person name="Ryan E.M."/>
            <person name="Malmstrom R.R."/>
            <person name="Blanchard J."/>
            <person name="Woyke T."/>
        </authorList>
    </citation>
    <scope>NUCLEOTIDE SEQUENCE</scope>
    <source>
        <strain evidence="2">BAV1</strain>
    </source>
</reference>
<dbReference type="EMBL" id="MK071998">
    <property type="protein sequence ID" value="AYV76786.1"/>
    <property type="molecule type" value="Genomic_DNA"/>
</dbReference>
<sequence length="182" mass="20216">MEQYIDALTTSIVKSFPNDIIEHIYNTICSKSGSKLDLNTLWPSFYNVNNVSALATFIKLGANVNHASSEYGSTPILFCAQNGFSDMVNLLIEAGADITIKNKGGNDIYYYAKQGGINIDNAVKLIKERKEKEELMKKNQVLEGKCVEMDQKLNYLMGIFSKMELDTDLAHKKCKAIGSGDN</sequence>
<feature type="coiled-coil region" evidence="1">
    <location>
        <begin position="125"/>
        <end position="152"/>
    </location>
</feature>
<organism evidence="2">
    <name type="scientific">Barrevirus sp</name>
    <dbReference type="NCBI Taxonomy" id="2487763"/>
    <lineage>
        <taxon>Viruses</taxon>
        <taxon>Varidnaviria</taxon>
        <taxon>Bamfordvirae</taxon>
        <taxon>Nucleocytoviricota</taxon>
        <taxon>Megaviricetes</taxon>
        <taxon>Imitervirales</taxon>
        <taxon>Mimiviridae</taxon>
        <taxon>Klosneuvirinae</taxon>
    </lineage>
</organism>
<dbReference type="PROSITE" id="PS50088">
    <property type="entry name" value="ANK_REPEAT"/>
    <property type="match status" value="1"/>
</dbReference>
<evidence type="ECO:0000313" key="2">
    <source>
        <dbReference type="EMBL" id="AYV76786.1"/>
    </source>
</evidence>
<gene>
    <name evidence="2" type="ORF">Barrevirus1_8</name>
</gene>
<dbReference type="Pfam" id="PF00023">
    <property type="entry name" value="Ank"/>
    <property type="match status" value="1"/>
</dbReference>
<protein>
    <submittedName>
        <fullName evidence="2">Uncharacterized protein</fullName>
    </submittedName>
</protein>
<dbReference type="SMART" id="SM00248">
    <property type="entry name" value="ANK"/>
    <property type="match status" value="1"/>
</dbReference>
<accession>A0A3G4ZPH3</accession>
<dbReference type="SUPFAM" id="SSF48403">
    <property type="entry name" value="Ankyrin repeat"/>
    <property type="match status" value="1"/>
</dbReference>
<proteinExistence type="predicted"/>
<evidence type="ECO:0000256" key="1">
    <source>
        <dbReference type="SAM" id="Coils"/>
    </source>
</evidence>
<dbReference type="PROSITE" id="PS50297">
    <property type="entry name" value="ANK_REP_REGION"/>
    <property type="match status" value="1"/>
</dbReference>
<dbReference type="InterPro" id="IPR002110">
    <property type="entry name" value="Ankyrin_rpt"/>
</dbReference>